<dbReference type="SUPFAM" id="SSF52218">
    <property type="entry name" value="Flavoproteins"/>
    <property type="match status" value="1"/>
</dbReference>
<dbReference type="PIRSF" id="PIRSF005243">
    <property type="entry name" value="ROO"/>
    <property type="match status" value="1"/>
</dbReference>
<proteinExistence type="inferred from homology"/>
<dbReference type="InterPro" id="IPR001279">
    <property type="entry name" value="Metallo-B-lactamas"/>
</dbReference>
<dbReference type="InterPro" id="IPR016440">
    <property type="entry name" value="Rubredoxin-O_OxRdtase"/>
</dbReference>
<dbReference type="GO" id="GO:0046872">
    <property type="term" value="F:metal ion binding"/>
    <property type="evidence" value="ECO:0007669"/>
    <property type="project" value="InterPro"/>
</dbReference>
<reference evidence="3" key="2">
    <citation type="submission" date="2021-04" db="EMBL/GenBank/DDBJ databases">
        <authorList>
            <person name="Gilroy R."/>
        </authorList>
    </citation>
    <scope>NUCLEOTIDE SEQUENCE</scope>
    <source>
        <strain evidence="3">ChiBcec15-1070</strain>
    </source>
</reference>
<dbReference type="PANTHER" id="PTHR43717">
    <property type="entry name" value="ANAEROBIC NITRIC OXIDE REDUCTASE FLAVORUBREDOXIN"/>
    <property type="match status" value="1"/>
</dbReference>
<name>A0A9D1QES7_9BACT</name>
<dbReference type="EMBL" id="DXHL01000025">
    <property type="protein sequence ID" value="HIW10905.1"/>
    <property type="molecule type" value="Genomic_DNA"/>
</dbReference>
<feature type="domain" description="Flavodoxin-like" evidence="2">
    <location>
        <begin position="257"/>
        <end position="396"/>
    </location>
</feature>
<dbReference type="Pfam" id="PF00258">
    <property type="entry name" value="Flavodoxin_1"/>
    <property type="match status" value="1"/>
</dbReference>
<dbReference type="GO" id="GO:0016491">
    <property type="term" value="F:oxidoreductase activity"/>
    <property type="evidence" value="ECO:0007669"/>
    <property type="project" value="InterPro"/>
</dbReference>
<dbReference type="SUPFAM" id="SSF56281">
    <property type="entry name" value="Metallo-hydrolase/oxidoreductase"/>
    <property type="match status" value="1"/>
</dbReference>
<comment type="caution">
    <text evidence="3">The sequence shown here is derived from an EMBL/GenBank/DDBJ whole genome shotgun (WGS) entry which is preliminary data.</text>
</comment>
<comment type="similarity">
    <text evidence="1">In the N-terminal section; belongs to the zinc metallo-hydrolase group 3 family.</text>
</comment>
<dbReference type="GO" id="GO:0010181">
    <property type="term" value="F:FMN binding"/>
    <property type="evidence" value="ECO:0007669"/>
    <property type="project" value="InterPro"/>
</dbReference>
<dbReference type="InterPro" id="IPR029039">
    <property type="entry name" value="Flavoprotein-like_sf"/>
</dbReference>
<gene>
    <name evidence="3" type="ORF">H9888_05310</name>
</gene>
<dbReference type="CDD" id="cd07709">
    <property type="entry name" value="flavodiiron_proteins_MBL-fold"/>
    <property type="match status" value="1"/>
</dbReference>
<protein>
    <submittedName>
        <fullName evidence="3">FprA family A-type flavoprotein</fullName>
    </submittedName>
</protein>
<dbReference type="InterPro" id="IPR036866">
    <property type="entry name" value="RibonucZ/Hydroxyglut_hydro"/>
</dbReference>
<sequence>MNLKVKVSDRIYWLGTNDRRKALFENLWPIPDGVSYNSYLIADEKTALLDTIEMGTGGDYVGWIEHLLGEHHKNELDYLVINHMEPDHSGEIGEIVRRWPNVRIVGNIKTFKILEGYYGITQNLVEVKDGDTLDLGHHKLQFVTTPWVHWPETMMTYDTTEQILFSADAFGTFGTLDGAVFDDEIDCFEEKYLSEMRRYYSNIVGKYSNMVQKAFCKLASVPLKTICPLHGPIWRSNPQKVVELYDRWSRYEAEDGVVIIYGSMYGNNAATADYIARKCAEAGIRKIKVHDASKTHLSYLINDIWRYRGVILGSCAYNTNMFPKMEHLTNELLHMGVQNKLYALFGSYSWNGGGVRNLNTFADAIGWTRVADPVDVFGTPTPEKLTGCDIIAQNMAAALAKHE</sequence>
<dbReference type="PROSITE" id="PS50902">
    <property type="entry name" value="FLAVODOXIN_LIKE"/>
    <property type="match status" value="1"/>
</dbReference>
<dbReference type="SMART" id="SM00849">
    <property type="entry name" value="Lactamase_B"/>
    <property type="match status" value="1"/>
</dbReference>
<evidence type="ECO:0000256" key="1">
    <source>
        <dbReference type="ARBA" id="ARBA00007121"/>
    </source>
</evidence>
<dbReference type="PANTHER" id="PTHR43717:SF1">
    <property type="entry name" value="ANAEROBIC NITRIC OXIDE REDUCTASE FLAVORUBREDOXIN"/>
    <property type="match status" value="1"/>
</dbReference>
<dbReference type="Gene3D" id="3.40.50.360">
    <property type="match status" value="1"/>
</dbReference>
<organism evidence="3 4">
    <name type="scientific">Candidatus Rikenella faecigallinarum</name>
    <dbReference type="NCBI Taxonomy" id="2838745"/>
    <lineage>
        <taxon>Bacteria</taxon>
        <taxon>Pseudomonadati</taxon>
        <taxon>Bacteroidota</taxon>
        <taxon>Bacteroidia</taxon>
        <taxon>Bacteroidales</taxon>
        <taxon>Rikenellaceae</taxon>
        <taxon>Rikenella</taxon>
    </lineage>
</organism>
<dbReference type="InterPro" id="IPR008254">
    <property type="entry name" value="Flavodoxin/NO_synth"/>
</dbReference>
<dbReference type="Gene3D" id="3.60.15.10">
    <property type="entry name" value="Ribonuclease Z/Hydroxyacylglutathione hydrolase-like"/>
    <property type="match status" value="1"/>
</dbReference>
<dbReference type="InterPro" id="IPR045761">
    <property type="entry name" value="ODP_dom"/>
</dbReference>
<evidence type="ECO:0000259" key="2">
    <source>
        <dbReference type="PROSITE" id="PS50902"/>
    </source>
</evidence>
<reference evidence="3" key="1">
    <citation type="journal article" date="2021" name="PeerJ">
        <title>Extensive microbial diversity within the chicken gut microbiome revealed by metagenomics and culture.</title>
        <authorList>
            <person name="Gilroy R."/>
            <person name="Ravi A."/>
            <person name="Getino M."/>
            <person name="Pursley I."/>
            <person name="Horton D.L."/>
            <person name="Alikhan N.F."/>
            <person name="Baker D."/>
            <person name="Gharbi K."/>
            <person name="Hall N."/>
            <person name="Watson M."/>
            <person name="Adriaenssens E.M."/>
            <person name="Foster-Nyarko E."/>
            <person name="Jarju S."/>
            <person name="Secka A."/>
            <person name="Antonio M."/>
            <person name="Oren A."/>
            <person name="Chaudhuri R.R."/>
            <person name="La Ragione R."/>
            <person name="Hildebrand F."/>
            <person name="Pallen M.J."/>
        </authorList>
    </citation>
    <scope>NUCLEOTIDE SEQUENCE</scope>
    <source>
        <strain evidence="3">ChiBcec15-1070</strain>
    </source>
</reference>
<dbReference type="GO" id="GO:0009055">
    <property type="term" value="F:electron transfer activity"/>
    <property type="evidence" value="ECO:0007669"/>
    <property type="project" value="InterPro"/>
</dbReference>
<evidence type="ECO:0000313" key="4">
    <source>
        <dbReference type="Proteomes" id="UP000823926"/>
    </source>
</evidence>
<dbReference type="Pfam" id="PF19583">
    <property type="entry name" value="ODP"/>
    <property type="match status" value="1"/>
</dbReference>
<dbReference type="AlphaFoldDB" id="A0A9D1QES7"/>
<evidence type="ECO:0000313" key="3">
    <source>
        <dbReference type="EMBL" id="HIW10905.1"/>
    </source>
</evidence>
<dbReference type="Proteomes" id="UP000823926">
    <property type="component" value="Unassembled WGS sequence"/>
</dbReference>
<accession>A0A9D1QES7</accession>